<gene>
    <name evidence="1" type="ORF">BSTOLATCC_MIC44637</name>
</gene>
<accession>A0AAU9JVZ6</accession>
<reference evidence="1" key="1">
    <citation type="submission" date="2021-09" db="EMBL/GenBank/DDBJ databases">
        <authorList>
            <consortium name="AG Swart"/>
            <person name="Singh M."/>
            <person name="Singh A."/>
            <person name="Seah K."/>
            <person name="Emmerich C."/>
        </authorList>
    </citation>
    <scope>NUCLEOTIDE SEQUENCE</scope>
    <source>
        <strain evidence="1">ATCC30299</strain>
    </source>
</reference>
<protein>
    <submittedName>
        <fullName evidence="1">Uncharacterized protein</fullName>
    </submittedName>
</protein>
<comment type="caution">
    <text evidence="1">The sequence shown here is derived from an EMBL/GenBank/DDBJ whole genome shotgun (WGS) entry which is preliminary data.</text>
</comment>
<proteinExistence type="predicted"/>
<name>A0AAU9JVZ6_9CILI</name>
<dbReference type="Proteomes" id="UP001162131">
    <property type="component" value="Unassembled WGS sequence"/>
</dbReference>
<sequence length="112" mass="13257">MEDSESNVSYSSSFCEENRALPDEFFELLLLNELIDTGLLDNSESEYEWNDSDTENVDTDDKNIGVFKSFRWKNTRWNGTIQETFKYRKTEVIIDDKKTIDKKILNTRKIKI</sequence>
<dbReference type="AlphaFoldDB" id="A0AAU9JVZ6"/>
<organism evidence="1 2">
    <name type="scientific">Blepharisma stoltei</name>
    <dbReference type="NCBI Taxonomy" id="1481888"/>
    <lineage>
        <taxon>Eukaryota</taxon>
        <taxon>Sar</taxon>
        <taxon>Alveolata</taxon>
        <taxon>Ciliophora</taxon>
        <taxon>Postciliodesmatophora</taxon>
        <taxon>Heterotrichea</taxon>
        <taxon>Heterotrichida</taxon>
        <taxon>Blepharismidae</taxon>
        <taxon>Blepharisma</taxon>
    </lineage>
</organism>
<dbReference type="EMBL" id="CAJZBQ010000044">
    <property type="protein sequence ID" value="CAG9327593.1"/>
    <property type="molecule type" value="Genomic_DNA"/>
</dbReference>
<evidence type="ECO:0000313" key="2">
    <source>
        <dbReference type="Proteomes" id="UP001162131"/>
    </source>
</evidence>
<keyword evidence="2" id="KW-1185">Reference proteome</keyword>
<evidence type="ECO:0000313" key="1">
    <source>
        <dbReference type="EMBL" id="CAG9327593.1"/>
    </source>
</evidence>